<keyword evidence="4" id="KW-0001">2Fe-2S</keyword>
<dbReference type="InterPro" id="IPR037165">
    <property type="entry name" value="AldOxase/xan_DH_Mopterin-bd_sf"/>
</dbReference>
<dbReference type="Gene3D" id="3.30.365.10">
    <property type="entry name" value="Aldehyde oxidase/xanthine dehydrogenase, molybdopterin binding domain"/>
    <property type="match status" value="4"/>
</dbReference>
<dbReference type="InterPro" id="IPR008274">
    <property type="entry name" value="AldOxase/xan_DH_MoCoBD1"/>
</dbReference>
<evidence type="ECO:0000259" key="8">
    <source>
        <dbReference type="Pfam" id="PF20256"/>
    </source>
</evidence>
<dbReference type="PANTHER" id="PTHR11908:SF132">
    <property type="entry name" value="ALDEHYDE OXIDASE 1-RELATED"/>
    <property type="match status" value="1"/>
</dbReference>
<organism evidence="9 10">
    <name type="scientific">Diploptera punctata</name>
    <name type="common">Pacific beetle cockroach</name>
    <dbReference type="NCBI Taxonomy" id="6984"/>
    <lineage>
        <taxon>Eukaryota</taxon>
        <taxon>Metazoa</taxon>
        <taxon>Ecdysozoa</taxon>
        <taxon>Arthropoda</taxon>
        <taxon>Hexapoda</taxon>
        <taxon>Insecta</taxon>
        <taxon>Pterygota</taxon>
        <taxon>Neoptera</taxon>
        <taxon>Polyneoptera</taxon>
        <taxon>Dictyoptera</taxon>
        <taxon>Blattodea</taxon>
        <taxon>Blaberoidea</taxon>
        <taxon>Blaberidae</taxon>
        <taxon>Diplopterinae</taxon>
        <taxon>Diploptera</taxon>
    </lineage>
</organism>
<proteinExistence type="inferred from homology"/>
<name>A0AAD8EDR8_DIPPU</name>
<comment type="cofactor">
    <cofactor evidence="6">
        <name>[2Fe-2S] cluster</name>
        <dbReference type="ChEBI" id="CHEBI:190135"/>
    </cofactor>
</comment>
<keyword evidence="10" id="KW-1185">Reference proteome</keyword>
<protein>
    <recommendedName>
        <fullName evidence="11">Aldehyde oxidase</fullName>
    </recommendedName>
</protein>
<evidence type="ECO:0000256" key="1">
    <source>
        <dbReference type="ARBA" id="ARBA00001924"/>
    </source>
</evidence>
<evidence type="ECO:0000259" key="7">
    <source>
        <dbReference type="Pfam" id="PF02738"/>
    </source>
</evidence>
<evidence type="ECO:0000313" key="10">
    <source>
        <dbReference type="Proteomes" id="UP001233999"/>
    </source>
</evidence>
<dbReference type="GO" id="GO:0051537">
    <property type="term" value="F:2 iron, 2 sulfur cluster binding"/>
    <property type="evidence" value="ECO:0007669"/>
    <property type="project" value="UniProtKB-KW"/>
</dbReference>
<dbReference type="InterPro" id="IPR016208">
    <property type="entry name" value="Ald_Oxase/xanthine_DH-like"/>
</dbReference>
<dbReference type="Proteomes" id="UP001233999">
    <property type="component" value="Unassembled WGS sequence"/>
</dbReference>
<evidence type="ECO:0000256" key="3">
    <source>
        <dbReference type="ARBA" id="ARBA00022505"/>
    </source>
</evidence>
<dbReference type="PANTHER" id="PTHR11908">
    <property type="entry name" value="XANTHINE DEHYDROGENASE"/>
    <property type="match status" value="1"/>
</dbReference>
<dbReference type="GO" id="GO:0005506">
    <property type="term" value="F:iron ion binding"/>
    <property type="evidence" value="ECO:0007669"/>
    <property type="project" value="InterPro"/>
</dbReference>
<reference evidence="9" key="2">
    <citation type="submission" date="2023-05" db="EMBL/GenBank/DDBJ databases">
        <authorList>
            <person name="Fouks B."/>
        </authorList>
    </citation>
    <scope>NUCLEOTIDE SEQUENCE</scope>
    <source>
        <strain evidence="9">Stay&amp;Tobe</strain>
        <tissue evidence="9">Testes</tissue>
    </source>
</reference>
<evidence type="ECO:0000256" key="6">
    <source>
        <dbReference type="ARBA" id="ARBA00034078"/>
    </source>
</evidence>
<gene>
    <name evidence="9" type="ORF">L9F63_019796</name>
</gene>
<evidence type="ECO:0000256" key="4">
    <source>
        <dbReference type="ARBA" id="ARBA00022714"/>
    </source>
</evidence>
<evidence type="ECO:0000256" key="2">
    <source>
        <dbReference type="ARBA" id="ARBA00006849"/>
    </source>
</evidence>
<feature type="non-terminal residue" evidence="9">
    <location>
        <position position="1"/>
    </location>
</feature>
<feature type="domain" description="Aldehyde oxidase/xanthine dehydrogenase second molybdopterin binding" evidence="8">
    <location>
        <begin position="296"/>
        <end position="548"/>
    </location>
</feature>
<dbReference type="FunFam" id="3.30.365.10:FF:000008">
    <property type="entry name" value="Aldehyde oxidase1"/>
    <property type="match status" value="1"/>
</dbReference>
<reference evidence="9" key="1">
    <citation type="journal article" date="2023" name="IScience">
        <title>Live-bearing cockroach genome reveals convergent evolutionary mechanisms linked to viviparity in insects and beyond.</title>
        <authorList>
            <person name="Fouks B."/>
            <person name="Harrison M.C."/>
            <person name="Mikhailova A.A."/>
            <person name="Marchal E."/>
            <person name="English S."/>
            <person name="Carruthers M."/>
            <person name="Jennings E.C."/>
            <person name="Chiamaka E.L."/>
            <person name="Frigard R.A."/>
            <person name="Pippel M."/>
            <person name="Attardo G.M."/>
            <person name="Benoit J.B."/>
            <person name="Bornberg-Bauer E."/>
            <person name="Tobe S.S."/>
        </authorList>
    </citation>
    <scope>NUCLEOTIDE SEQUENCE</scope>
    <source>
        <strain evidence="9">Stay&amp;Tobe</strain>
    </source>
</reference>
<keyword evidence="5" id="KW-0411">Iron-sulfur</keyword>
<dbReference type="EMBL" id="JASPKZ010006857">
    <property type="protein sequence ID" value="KAJ9586603.1"/>
    <property type="molecule type" value="Genomic_DNA"/>
</dbReference>
<dbReference type="GO" id="GO:0016491">
    <property type="term" value="F:oxidoreductase activity"/>
    <property type="evidence" value="ECO:0007669"/>
    <property type="project" value="InterPro"/>
</dbReference>
<comment type="cofactor">
    <cofactor evidence="1">
        <name>Mo-molybdopterin</name>
        <dbReference type="ChEBI" id="CHEBI:71302"/>
    </cofactor>
</comment>
<comment type="caution">
    <text evidence="9">The sequence shown here is derived from an EMBL/GenBank/DDBJ whole genome shotgun (WGS) entry which is preliminary data.</text>
</comment>
<keyword evidence="3" id="KW-0500">Molybdenum</keyword>
<evidence type="ECO:0000256" key="5">
    <source>
        <dbReference type="ARBA" id="ARBA00023014"/>
    </source>
</evidence>
<comment type="similarity">
    <text evidence="2">Belongs to the xanthine dehydrogenase family.</text>
</comment>
<keyword evidence="4" id="KW-0479">Metal-binding</keyword>
<dbReference type="Pfam" id="PF02738">
    <property type="entry name" value="MoCoBD_1"/>
    <property type="match status" value="1"/>
</dbReference>
<accession>A0AAD8EDR8</accession>
<dbReference type="AlphaFoldDB" id="A0AAD8EDR8"/>
<dbReference type="InterPro" id="IPR046867">
    <property type="entry name" value="AldOxase/xan_DH_MoCoBD2"/>
</dbReference>
<feature type="domain" description="Aldehyde oxidase/xanthine dehydrogenase first molybdopterin binding" evidence="7">
    <location>
        <begin position="54"/>
        <end position="280"/>
    </location>
</feature>
<evidence type="ECO:0008006" key="11">
    <source>
        <dbReference type="Google" id="ProtNLM"/>
    </source>
</evidence>
<keyword evidence="4" id="KW-0408">Iron</keyword>
<dbReference type="Pfam" id="PF20256">
    <property type="entry name" value="MoCoBD_2"/>
    <property type="match status" value="1"/>
</dbReference>
<sequence>QPLGILVAETNRLALKAVSKVKVEYSGVTKPHTDMQDIINFKDRSRVKVYISANSARADTSDVTHVVKGSFCSGMQYHFTLETQQCICIPVEDGFDVFPSTQYPALTEIAISQFIKIVSHTCMSRIININVRRLGGGFGVKLIRSAQVASACAIAAHHVNGPVRFLMSLETNMEAIGMRCGARIDYEKLQIDEAVEIDIYEDAGISWNEKYATGTLSGFKNCYESSDWKINVLGVRTDIPTTTWCRGPGSTEGIAGIEHIMEHIAKTVNKDPTQVRLLNMNKNMSSIPQLITDLKINADYNIRKESIDNFNKNNRWVKKGISLVPMAFEVVPFDRYYAMVSIYGPDGSVAIVHGGIECGQGINTKVAQTAAHVLGCSLELVSVKSTNNLITPNNQMTGASITSEASCYSVNECCKELLKRMAPVKKSMKNPSWSELVQKSVEDSINLNTSHMYPYGDVQTKNYYSYGIAITEIELDVLTGRNQICRVDILEDAGKSENPEIDIGQVEGGFIMGLGLWRQEQIIYDPYTGRNLTNRTWNYTPPVSKDIPIDFRIELRKDSPNPFGFTRAKSSTTYQISGWDWESSGTECGPLRRAQRAGGVYMESNTGPNGPNTSFLHIRKRTLNKENKVAFMGNQRDFRVENRENEQRA</sequence>
<evidence type="ECO:0000313" key="9">
    <source>
        <dbReference type="EMBL" id="KAJ9586603.1"/>
    </source>
</evidence>
<dbReference type="SUPFAM" id="SSF56003">
    <property type="entry name" value="Molybdenum cofactor-binding domain"/>
    <property type="match status" value="1"/>
</dbReference>
<dbReference type="FunFam" id="3.30.365.10:FF:000001">
    <property type="entry name" value="Xanthine dehydrogenase oxidase"/>
    <property type="match status" value="1"/>
</dbReference>